<dbReference type="Proteomes" id="UP000324800">
    <property type="component" value="Unassembled WGS sequence"/>
</dbReference>
<reference evidence="1 2" key="1">
    <citation type="submission" date="2019-03" db="EMBL/GenBank/DDBJ databases">
        <title>Single cell metagenomics reveals metabolic interactions within the superorganism composed of flagellate Streblomastix strix and complex community of Bacteroidetes bacteria on its surface.</title>
        <authorList>
            <person name="Treitli S.C."/>
            <person name="Kolisko M."/>
            <person name="Husnik F."/>
            <person name="Keeling P."/>
            <person name="Hampl V."/>
        </authorList>
    </citation>
    <scope>NUCLEOTIDE SEQUENCE [LARGE SCALE GENOMIC DNA]</scope>
    <source>
        <strain evidence="1">ST1C</strain>
    </source>
</reference>
<feature type="non-terminal residue" evidence="1">
    <location>
        <position position="18"/>
    </location>
</feature>
<evidence type="ECO:0000313" key="2">
    <source>
        <dbReference type="Proteomes" id="UP000324800"/>
    </source>
</evidence>
<proteinExistence type="predicted"/>
<organism evidence="1 2">
    <name type="scientific">Streblomastix strix</name>
    <dbReference type="NCBI Taxonomy" id="222440"/>
    <lineage>
        <taxon>Eukaryota</taxon>
        <taxon>Metamonada</taxon>
        <taxon>Preaxostyla</taxon>
        <taxon>Oxymonadida</taxon>
        <taxon>Streblomastigidae</taxon>
        <taxon>Streblomastix</taxon>
    </lineage>
</organism>
<dbReference type="AlphaFoldDB" id="A0A5J4VRS9"/>
<name>A0A5J4VRS9_9EUKA</name>
<protein>
    <submittedName>
        <fullName evidence="1">Uncharacterized protein</fullName>
    </submittedName>
</protein>
<evidence type="ECO:0000313" key="1">
    <source>
        <dbReference type="EMBL" id="KAA6385110.1"/>
    </source>
</evidence>
<accession>A0A5J4VRS9</accession>
<sequence length="18" mass="2214">MADPIDQQRIRGQRSKWQ</sequence>
<gene>
    <name evidence="1" type="ORF">EZS28_019362</name>
</gene>
<comment type="caution">
    <text evidence="1">The sequence shown here is derived from an EMBL/GenBank/DDBJ whole genome shotgun (WGS) entry which is preliminary data.</text>
</comment>
<dbReference type="EMBL" id="SNRW01005417">
    <property type="protein sequence ID" value="KAA6385110.1"/>
    <property type="molecule type" value="Genomic_DNA"/>
</dbReference>